<sequence length="168" mass="18599">MSRLDKMLLQTAGLFVLLAAASALTPVENEHAVKIKGLVPDGDINPTDFLKVKCSFDLTKTNFTSLTKLKLYMSETGAEDDYEAVASVTQTKLTYGQRKKYISVRGKYQITTDYRSKLKVVWATEDLGWCTYYRCVATGRDPKNNKLLGVYVDKYIGAAEGETCGGAD</sequence>
<feature type="signal peptide" evidence="1">
    <location>
        <begin position="1"/>
        <end position="23"/>
    </location>
</feature>
<evidence type="ECO:0000313" key="3">
    <source>
        <dbReference type="Proteomes" id="UP000735302"/>
    </source>
</evidence>
<dbReference type="Proteomes" id="UP000735302">
    <property type="component" value="Unassembled WGS sequence"/>
</dbReference>
<gene>
    <name evidence="2" type="ORF">PoB_004477600</name>
</gene>
<comment type="caution">
    <text evidence="2">The sequence shown here is derived from an EMBL/GenBank/DDBJ whole genome shotgun (WGS) entry which is preliminary data.</text>
</comment>
<keyword evidence="1" id="KW-0732">Signal</keyword>
<dbReference type="EMBL" id="BLXT01004946">
    <property type="protein sequence ID" value="GFO18271.1"/>
    <property type="molecule type" value="Genomic_DNA"/>
</dbReference>
<evidence type="ECO:0000256" key="1">
    <source>
        <dbReference type="SAM" id="SignalP"/>
    </source>
</evidence>
<protein>
    <submittedName>
        <fullName evidence="2">Uncharacterized protein</fullName>
    </submittedName>
</protein>
<organism evidence="2 3">
    <name type="scientific">Plakobranchus ocellatus</name>
    <dbReference type="NCBI Taxonomy" id="259542"/>
    <lineage>
        <taxon>Eukaryota</taxon>
        <taxon>Metazoa</taxon>
        <taxon>Spiralia</taxon>
        <taxon>Lophotrochozoa</taxon>
        <taxon>Mollusca</taxon>
        <taxon>Gastropoda</taxon>
        <taxon>Heterobranchia</taxon>
        <taxon>Euthyneura</taxon>
        <taxon>Panpulmonata</taxon>
        <taxon>Sacoglossa</taxon>
        <taxon>Placobranchoidea</taxon>
        <taxon>Plakobranchidae</taxon>
        <taxon>Plakobranchus</taxon>
    </lineage>
</organism>
<accession>A0AAV4BHD3</accession>
<keyword evidence="3" id="KW-1185">Reference proteome</keyword>
<evidence type="ECO:0000313" key="2">
    <source>
        <dbReference type="EMBL" id="GFO18271.1"/>
    </source>
</evidence>
<proteinExistence type="predicted"/>
<dbReference type="AlphaFoldDB" id="A0AAV4BHD3"/>
<name>A0AAV4BHD3_9GAST</name>
<feature type="chain" id="PRO_5043943562" evidence="1">
    <location>
        <begin position="24"/>
        <end position="168"/>
    </location>
</feature>
<reference evidence="2 3" key="1">
    <citation type="journal article" date="2021" name="Elife">
        <title>Chloroplast acquisition without the gene transfer in kleptoplastic sea slugs, Plakobranchus ocellatus.</title>
        <authorList>
            <person name="Maeda T."/>
            <person name="Takahashi S."/>
            <person name="Yoshida T."/>
            <person name="Shimamura S."/>
            <person name="Takaki Y."/>
            <person name="Nagai Y."/>
            <person name="Toyoda A."/>
            <person name="Suzuki Y."/>
            <person name="Arimoto A."/>
            <person name="Ishii H."/>
            <person name="Satoh N."/>
            <person name="Nishiyama T."/>
            <person name="Hasebe M."/>
            <person name="Maruyama T."/>
            <person name="Minagawa J."/>
            <person name="Obokata J."/>
            <person name="Shigenobu S."/>
        </authorList>
    </citation>
    <scope>NUCLEOTIDE SEQUENCE [LARGE SCALE GENOMIC DNA]</scope>
</reference>